<dbReference type="InterPro" id="IPR035979">
    <property type="entry name" value="RBD_domain_sf"/>
</dbReference>
<dbReference type="PROSITE" id="PS50271">
    <property type="entry name" value="ZF_UBP"/>
    <property type="match status" value="1"/>
</dbReference>
<evidence type="ECO:0000313" key="10">
    <source>
        <dbReference type="Proteomes" id="UP000054988"/>
    </source>
</evidence>
<dbReference type="InterPro" id="IPR036291">
    <property type="entry name" value="NAD(P)-bd_dom_sf"/>
</dbReference>
<dbReference type="GO" id="GO:0061630">
    <property type="term" value="F:ubiquitin protein ligase activity"/>
    <property type="evidence" value="ECO:0007669"/>
    <property type="project" value="TreeGrafter"/>
</dbReference>
<proteinExistence type="predicted"/>
<feature type="domain" description="UBP-type" evidence="8">
    <location>
        <begin position="271"/>
        <end position="392"/>
    </location>
</feature>
<feature type="coiled-coil region" evidence="5">
    <location>
        <begin position="456"/>
        <end position="557"/>
    </location>
</feature>
<feature type="compositionally biased region" description="Low complexity" evidence="6">
    <location>
        <begin position="287"/>
        <end position="302"/>
    </location>
</feature>
<dbReference type="CDD" id="cd12717">
    <property type="entry name" value="RRM_ETP1"/>
    <property type="match status" value="1"/>
</dbReference>
<keyword evidence="2 4" id="KW-0863">Zinc-finger</keyword>
<evidence type="ECO:0000256" key="2">
    <source>
        <dbReference type="ARBA" id="ARBA00022771"/>
    </source>
</evidence>
<dbReference type="GO" id="GO:0016567">
    <property type="term" value="P:protein ubiquitination"/>
    <property type="evidence" value="ECO:0007669"/>
    <property type="project" value="TreeGrafter"/>
</dbReference>
<keyword evidence="5" id="KW-0175">Coiled coil</keyword>
<dbReference type="Proteomes" id="UP000054988">
    <property type="component" value="Unassembled WGS sequence"/>
</dbReference>
<dbReference type="CDD" id="cd16457">
    <property type="entry name" value="RING-H2_BRAP2"/>
    <property type="match status" value="1"/>
</dbReference>
<dbReference type="AlphaFoldDB" id="A0A0W0F4C9"/>
<dbReference type="Pfam" id="PF07576">
    <property type="entry name" value="BRAP2"/>
    <property type="match status" value="1"/>
</dbReference>
<feature type="region of interest" description="Disordered" evidence="6">
    <location>
        <begin position="287"/>
        <end position="306"/>
    </location>
</feature>
<keyword evidence="1" id="KW-0479">Metal-binding</keyword>
<dbReference type="InterPro" id="IPR013083">
    <property type="entry name" value="Znf_RING/FYVE/PHD"/>
</dbReference>
<reference evidence="9 10" key="1">
    <citation type="submission" date="2015-12" db="EMBL/GenBank/DDBJ databases">
        <title>Draft genome sequence of Moniliophthora roreri, the causal agent of frosty pod rot of cacao.</title>
        <authorList>
            <person name="Aime M.C."/>
            <person name="Diaz-Valderrama J.R."/>
            <person name="Kijpornyongpan T."/>
            <person name="Phillips-Mora W."/>
        </authorList>
    </citation>
    <scope>NUCLEOTIDE SEQUENCE [LARGE SCALE GENOMIC DNA]</scope>
    <source>
        <strain evidence="9 10">MCA 2952</strain>
    </source>
</reference>
<evidence type="ECO:0000313" key="9">
    <source>
        <dbReference type="EMBL" id="KTB31200.1"/>
    </source>
</evidence>
<dbReference type="PANTHER" id="PTHR24007">
    <property type="entry name" value="BRCA1-ASSOCIATED PROTEIN"/>
    <property type="match status" value="1"/>
</dbReference>
<dbReference type="EMBL" id="LATX01002348">
    <property type="protein sequence ID" value="KTB31200.1"/>
    <property type="molecule type" value="Genomic_DNA"/>
</dbReference>
<dbReference type="Gene3D" id="3.40.50.720">
    <property type="entry name" value="NAD(P)-binding Rossmann-like Domain"/>
    <property type="match status" value="1"/>
</dbReference>
<dbReference type="Pfam" id="PF13639">
    <property type="entry name" value="zf-RING_2"/>
    <property type="match status" value="1"/>
</dbReference>
<dbReference type="GO" id="GO:0003676">
    <property type="term" value="F:nucleic acid binding"/>
    <property type="evidence" value="ECO:0007669"/>
    <property type="project" value="InterPro"/>
</dbReference>
<evidence type="ECO:0000256" key="4">
    <source>
        <dbReference type="PROSITE-ProRule" id="PRU00502"/>
    </source>
</evidence>
<dbReference type="Pfam" id="PF02148">
    <property type="entry name" value="zf-UBP"/>
    <property type="match status" value="1"/>
</dbReference>
<dbReference type="GO" id="GO:0005737">
    <property type="term" value="C:cytoplasm"/>
    <property type="evidence" value="ECO:0007669"/>
    <property type="project" value="TreeGrafter"/>
</dbReference>
<dbReference type="InterPro" id="IPR001607">
    <property type="entry name" value="Znf_UBP"/>
</dbReference>
<dbReference type="InterPro" id="IPR034931">
    <property type="entry name" value="ETP1_RRM"/>
</dbReference>
<evidence type="ECO:0008006" key="11">
    <source>
        <dbReference type="Google" id="ProtNLM"/>
    </source>
</evidence>
<dbReference type="Gene3D" id="3.90.25.10">
    <property type="entry name" value="UDP-galactose 4-epimerase, domain 1"/>
    <property type="match status" value="1"/>
</dbReference>
<evidence type="ECO:0000256" key="3">
    <source>
        <dbReference type="ARBA" id="ARBA00022833"/>
    </source>
</evidence>
<feature type="compositionally biased region" description="Polar residues" evidence="6">
    <location>
        <begin position="27"/>
        <end position="45"/>
    </location>
</feature>
<dbReference type="eggNOG" id="KOG0804">
    <property type="taxonomic scope" value="Eukaryota"/>
</dbReference>
<feature type="region of interest" description="Disordered" evidence="6">
    <location>
        <begin position="24"/>
        <end position="45"/>
    </location>
</feature>
<dbReference type="InterPro" id="IPR001841">
    <property type="entry name" value="Znf_RING"/>
</dbReference>
<evidence type="ECO:0000259" key="8">
    <source>
        <dbReference type="PROSITE" id="PS50271"/>
    </source>
</evidence>
<dbReference type="SUPFAM" id="SSF51735">
    <property type="entry name" value="NAD(P)-binding Rossmann-fold domains"/>
    <property type="match status" value="1"/>
</dbReference>
<dbReference type="GO" id="GO:0007265">
    <property type="term" value="P:Ras protein signal transduction"/>
    <property type="evidence" value="ECO:0007669"/>
    <property type="project" value="TreeGrafter"/>
</dbReference>
<accession>A0A0W0F4C9</accession>
<name>A0A0W0F4C9_MONRR</name>
<dbReference type="SUPFAM" id="SSF54928">
    <property type="entry name" value="RNA-binding domain, RBD"/>
    <property type="match status" value="1"/>
</dbReference>
<keyword evidence="3" id="KW-0862">Zinc</keyword>
<dbReference type="Pfam" id="PF05368">
    <property type="entry name" value="NmrA"/>
    <property type="match status" value="1"/>
</dbReference>
<dbReference type="SUPFAM" id="SSF57850">
    <property type="entry name" value="RING/U-box"/>
    <property type="match status" value="2"/>
</dbReference>
<dbReference type="Gene3D" id="3.30.40.10">
    <property type="entry name" value="Zinc/RING finger domain, C3HC4 (zinc finger)"/>
    <property type="match status" value="2"/>
</dbReference>
<comment type="caution">
    <text evidence="9">The sequence shown here is derived from an EMBL/GenBank/DDBJ whole genome shotgun (WGS) entry which is preliminary data.</text>
</comment>
<dbReference type="SMART" id="SM00290">
    <property type="entry name" value="ZnF_UBP"/>
    <property type="match status" value="1"/>
</dbReference>
<evidence type="ECO:0000256" key="5">
    <source>
        <dbReference type="SAM" id="Coils"/>
    </source>
</evidence>
<dbReference type="GO" id="GO:0008270">
    <property type="term" value="F:zinc ion binding"/>
    <property type="evidence" value="ECO:0007669"/>
    <property type="project" value="UniProtKB-KW"/>
</dbReference>
<dbReference type="PANTHER" id="PTHR24007:SF7">
    <property type="entry name" value="BRCA1-ASSOCIATED PROTEIN"/>
    <property type="match status" value="1"/>
</dbReference>
<organism evidence="9 10">
    <name type="scientific">Moniliophthora roreri</name>
    <name type="common">Frosty pod rot fungus</name>
    <name type="synonym">Monilia roreri</name>
    <dbReference type="NCBI Taxonomy" id="221103"/>
    <lineage>
        <taxon>Eukaryota</taxon>
        <taxon>Fungi</taxon>
        <taxon>Dikarya</taxon>
        <taxon>Basidiomycota</taxon>
        <taxon>Agaricomycotina</taxon>
        <taxon>Agaricomycetes</taxon>
        <taxon>Agaricomycetidae</taxon>
        <taxon>Agaricales</taxon>
        <taxon>Marasmiineae</taxon>
        <taxon>Marasmiaceae</taxon>
        <taxon>Moniliophthora</taxon>
    </lineage>
</organism>
<feature type="domain" description="RING-type" evidence="7">
    <location>
        <begin position="237"/>
        <end position="277"/>
    </location>
</feature>
<gene>
    <name evidence="9" type="ORF">WG66_16262</name>
</gene>
<evidence type="ECO:0000256" key="1">
    <source>
        <dbReference type="ARBA" id="ARBA00022723"/>
    </source>
</evidence>
<evidence type="ECO:0000259" key="7">
    <source>
        <dbReference type="PROSITE" id="PS50089"/>
    </source>
</evidence>
<protein>
    <recommendedName>
        <fullName evidence="11">Brca1-associated protein</fullName>
    </recommendedName>
</protein>
<dbReference type="InterPro" id="IPR011422">
    <property type="entry name" value="BRAP2/ETP1_RRM"/>
</dbReference>
<evidence type="ECO:0000256" key="6">
    <source>
        <dbReference type="SAM" id="MobiDB-lite"/>
    </source>
</evidence>
<dbReference type="SMART" id="SM00184">
    <property type="entry name" value="RING"/>
    <property type="match status" value="1"/>
</dbReference>
<sequence>MRGYCVRISIKDPKNSFIPRSIFDELPSQTPKPTNRRNATYNPQNKDYRFGPVRIDWLDKSKFTMSAGKAKDSRSGPAVASFIPKDLEGSGTGALNLPDGVVHVYRESSRALNEETASPDNSTRDGTILGVLAVPSWMTPSDFLTFAAPAAEGISHLRIIKDSVPNRSMALIKFPKSEDAAEFAEAYNGKPFNSMEPEICHVVHVLSVKIDSEDAIASQFALGSLQGNSSFYELPTCPVCLERMDSAVTGLITVPCSHTFHCTCLSKWGDSRCPVCRYSQTLLKASSSSTSHHPSSSPSSSTFRPPPNATQNLSSCSVCGSTTNLWICLICGNIGCGRYGRAHAHSHYQLTTHLYALELETQRVWDYAGDGYVHRLIQNRADGKLVELPSASMVSDSREGTGGGPSAADALTAEKVEAIGIEYSYLLTSQLDSQRSYYEEQTKELHCQVGELRILIERLQEDLDASRMAERQAEEERKRSEEARVAEILREKTKAEQRANKMTELARRLEKELREERAVSEGLMQNLGTLKEKAKLVDQEKQEFQDKITELEEQLRDVMFYLEAKEKIEQGEGVAGEAAGGSLEVVIAAGTGGIGRYIVEALLAIQSKYSLYIIVLSRSASPPIAIPNSSSTAEVVQVDYANSTQLESALRDHQIDTIISTLVNHDLTQFSAVQEGLLRAALNVPTFRRFAPSEFGADSEALGAYNYYACKLPLLQTIRTLKAHHPHLEWTKFVPGTFTNYFAFGSPGMDEAMKYLGRRAVRVDISNGTANIPGDGETKIYFTTAEDAARFVAEATQLEAWPEKLDMAGDALSLNEVVKIAEDVTGRKMEVKYTTKDDILAVMNSPPKDWKDYFYLADLSIIEGGAKQGTILNEMLPSVKPMNVKQFIEKWWRGKQ</sequence>
<dbReference type="InterPro" id="IPR047243">
    <property type="entry name" value="RING-H2_BRAP2"/>
</dbReference>
<dbReference type="PROSITE" id="PS50089">
    <property type="entry name" value="ZF_RING_2"/>
    <property type="match status" value="1"/>
</dbReference>
<dbReference type="InterPro" id="IPR008030">
    <property type="entry name" value="NmrA-like"/>
</dbReference>